<dbReference type="Pfam" id="PF06087">
    <property type="entry name" value="Tyr-DNA_phospho"/>
    <property type="match status" value="1"/>
</dbReference>
<evidence type="ECO:0000256" key="5">
    <source>
        <dbReference type="ARBA" id="ARBA00022801"/>
    </source>
</evidence>
<keyword evidence="4" id="KW-0227">DNA damage</keyword>
<dbReference type="EMBL" id="QJNS01000322">
    <property type="protein sequence ID" value="RYO79599.1"/>
    <property type="molecule type" value="Genomic_DNA"/>
</dbReference>
<name>A0ABY0H1R1_9PEZI</name>
<evidence type="ECO:0000256" key="4">
    <source>
        <dbReference type="ARBA" id="ARBA00022763"/>
    </source>
</evidence>
<feature type="compositionally biased region" description="Basic and acidic residues" evidence="9">
    <location>
        <begin position="1"/>
        <end position="16"/>
    </location>
</feature>
<evidence type="ECO:0000256" key="8">
    <source>
        <dbReference type="ARBA" id="ARBA00023242"/>
    </source>
</evidence>
<evidence type="ECO:0000259" key="10">
    <source>
        <dbReference type="PROSITE" id="PS50035"/>
    </source>
</evidence>
<dbReference type="PANTHER" id="PTHR12415">
    <property type="entry name" value="TYROSYL-DNA PHOSPHODIESTERASE 1"/>
    <property type="match status" value="1"/>
</dbReference>
<evidence type="ECO:0000256" key="3">
    <source>
        <dbReference type="ARBA" id="ARBA00022722"/>
    </source>
</evidence>
<protein>
    <recommendedName>
        <fullName evidence="10">PLD phosphodiesterase domain-containing protein</fullName>
    </recommendedName>
</protein>
<proteinExistence type="inferred from homology"/>
<accession>A0ABY0H1R1</accession>
<keyword evidence="5" id="KW-0378">Hydrolase</keyword>
<keyword evidence="7" id="KW-0234">DNA repair</keyword>
<keyword evidence="6" id="KW-0269">Exonuclease</keyword>
<evidence type="ECO:0000256" key="2">
    <source>
        <dbReference type="ARBA" id="ARBA00010205"/>
    </source>
</evidence>
<keyword evidence="3" id="KW-0540">Nuclease</keyword>
<evidence type="ECO:0000256" key="9">
    <source>
        <dbReference type="SAM" id="MobiDB-lite"/>
    </source>
</evidence>
<evidence type="ECO:0000256" key="1">
    <source>
        <dbReference type="ARBA" id="ARBA00004123"/>
    </source>
</evidence>
<feature type="region of interest" description="Disordered" evidence="9">
    <location>
        <begin position="1"/>
        <end position="24"/>
    </location>
</feature>
<comment type="caution">
    <text evidence="11">The sequence shown here is derived from an EMBL/GenBank/DDBJ whole genome shotgun (WGS) entry which is preliminary data.</text>
</comment>
<dbReference type="PROSITE" id="PS50035">
    <property type="entry name" value="PLD"/>
    <property type="match status" value="1"/>
</dbReference>
<comment type="similarity">
    <text evidence="2">Belongs to the tyrosyl-DNA phosphodiesterase family.</text>
</comment>
<dbReference type="PANTHER" id="PTHR12415:SF0">
    <property type="entry name" value="TYROSYL-DNA PHOSPHODIESTERASE 1"/>
    <property type="match status" value="1"/>
</dbReference>
<feature type="domain" description="PLD phosphodiesterase" evidence="10">
    <location>
        <begin position="404"/>
        <end position="439"/>
    </location>
</feature>
<keyword evidence="8" id="KW-0539">Nucleus</keyword>
<dbReference type="SUPFAM" id="SSF56024">
    <property type="entry name" value="Phospholipase D/nuclease"/>
    <property type="match status" value="2"/>
</dbReference>
<evidence type="ECO:0000313" key="12">
    <source>
        <dbReference type="Proteomes" id="UP000294003"/>
    </source>
</evidence>
<reference evidence="11 12" key="1">
    <citation type="submission" date="2018-06" db="EMBL/GenBank/DDBJ databases">
        <title>Complete Genomes of Monosporascus.</title>
        <authorList>
            <person name="Robinson A.J."/>
            <person name="Natvig D.O."/>
        </authorList>
    </citation>
    <scope>NUCLEOTIDE SEQUENCE [LARGE SCALE GENOMIC DNA]</scope>
    <source>
        <strain evidence="11 12">CBS 609.92</strain>
    </source>
</reference>
<sequence length="521" mass="57849">MKRKAEDELREGDARTSRRSFPHSAALDKRAPLLVLSSPGSVVDGASPSSSVGGSKVNIAYPNGAVRITRTPGRQNARNCVDLPALIHKEQLVSACVYAFFIADEELFRHLPLTHSSDTVPIYIGRDPNMDPMIHEACTQAGITVKGKVTNKQLASVNTNLGELYRALYGMNFHAFYAWSSGSSHSKILLLVYPGFLRIVITSCNMMDIDTELGDNHWYIHDVPELPSGERVTPSTFEAQLLEHLQALKVPDAFVNSIRGMYDYSTVKAHLVTSVPGTHAGPRAEKHGLLRLRRVIKDLDLDLRRKMREGNLQLEVCTASVGNLSAKWLDGFYDCALGRKYLEVVDGHCDVPGLKLFYPTVRDVKSADEAAQQGAANIGCHTRPWNNAPDDIKRIFHHYESKDTGRLFHQKIILSYNPRNSAAAPYYVYIGSANLSQSAWGTLERDKKGNEATSDLKLVKITNVECGVVVPGHLIKDLLEPGTPSWQDGIVPYVQTAGRYDLRKDKPWNDPRWVTGYEGDN</sequence>
<keyword evidence="12" id="KW-1185">Reference proteome</keyword>
<dbReference type="Proteomes" id="UP000294003">
    <property type="component" value="Unassembled WGS sequence"/>
</dbReference>
<evidence type="ECO:0000256" key="6">
    <source>
        <dbReference type="ARBA" id="ARBA00022839"/>
    </source>
</evidence>
<gene>
    <name evidence="11" type="ORF">DL762_008095</name>
</gene>
<comment type="subcellular location">
    <subcellularLocation>
        <location evidence="1">Nucleus</location>
    </subcellularLocation>
</comment>
<dbReference type="InterPro" id="IPR001736">
    <property type="entry name" value="PLipase_D/transphosphatidylase"/>
</dbReference>
<dbReference type="InterPro" id="IPR010347">
    <property type="entry name" value="Tdp1"/>
</dbReference>
<evidence type="ECO:0000256" key="7">
    <source>
        <dbReference type="ARBA" id="ARBA00023204"/>
    </source>
</evidence>
<evidence type="ECO:0000313" key="11">
    <source>
        <dbReference type="EMBL" id="RYO79599.1"/>
    </source>
</evidence>
<dbReference type="Gene3D" id="3.30.870.10">
    <property type="entry name" value="Endonuclease Chain A"/>
    <property type="match status" value="2"/>
</dbReference>
<organism evidence="11 12">
    <name type="scientific">Monosporascus cannonballus</name>
    <dbReference type="NCBI Taxonomy" id="155416"/>
    <lineage>
        <taxon>Eukaryota</taxon>
        <taxon>Fungi</taxon>
        <taxon>Dikarya</taxon>
        <taxon>Ascomycota</taxon>
        <taxon>Pezizomycotina</taxon>
        <taxon>Sordariomycetes</taxon>
        <taxon>Xylariomycetidae</taxon>
        <taxon>Xylariales</taxon>
        <taxon>Xylariales incertae sedis</taxon>
        <taxon>Monosporascus</taxon>
    </lineage>
</organism>